<dbReference type="GO" id="GO:0043190">
    <property type="term" value="C:ATP-binding cassette (ABC) transporter complex"/>
    <property type="evidence" value="ECO:0007669"/>
    <property type="project" value="InterPro"/>
</dbReference>
<sequence>MKRTLAGLATVIAAALALTACGGSSDPLAGNNATGNPAPTDTIIVGSANFAESRLLAEIYAQALTAKGVKVDKKLGIGSRETYFPGIQDGSIDLVPEYTGVLLQYLDKKATATSSDEVYTELKKVLPQTLTVLDKAAAEDKDAVVITKETAAKYNAKSIADLVPHAGEITFGGPPEFQQRPDGIPGLKERYGLNFKGYKSLEPGPITTKALLDGDIQAADIFTTDASIEANGFVVLDDPKNNFAAQNVIPVINAKKASDVVKDTLNKISAKLDTKTLLDLNTKLAAPDKPDASKVAQDWLASAGI</sequence>
<dbReference type="GO" id="GO:0022857">
    <property type="term" value="F:transmembrane transporter activity"/>
    <property type="evidence" value="ECO:0007669"/>
    <property type="project" value="InterPro"/>
</dbReference>
<dbReference type="InterPro" id="IPR007210">
    <property type="entry name" value="ABC_Gly_betaine_transp_sub-bd"/>
</dbReference>
<dbReference type="CDD" id="cd13606">
    <property type="entry name" value="PBP2_ProX_like"/>
    <property type="match status" value="1"/>
</dbReference>
<proteinExistence type="predicted"/>
<keyword evidence="1" id="KW-0732">Signal</keyword>
<name>A0A1Y5XCC5_KIBAR</name>
<dbReference type="RefSeq" id="WP_033381973.1">
    <property type="nucleotide sequence ID" value="NZ_FWXV01000002.1"/>
</dbReference>
<dbReference type="OrthoDB" id="9781705at2"/>
<dbReference type="Pfam" id="PF04069">
    <property type="entry name" value="OpuAC"/>
    <property type="match status" value="1"/>
</dbReference>
<feature type="chain" id="PRO_5038948418" evidence="1">
    <location>
        <begin position="30"/>
        <end position="305"/>
    </location>
</feature>
<protein>
    <submittedName>
        <fullName evidence="3">Osmoprotectant transport system substrate-binding protein</fullName>
    </submittedName>
</protein>
<evidence type="ECO:0000313" key="3">
    <source>
        <dbReference type="EMBL" id="SMC85378.1"/>
    </source>
</evidence>
<reference evidence="3 4" key="1">
    <citation type="submission" date="2017-04" db="EMBL/GenBank/DDBJ databases">
        <authorList>
            <person name="Afonso C.L."/>
            <person name="Miller P.J."/>
            <person name="Scott M.A."/>
            <person name="Spackman E."/>
            <person name="Goraichik I."/>
            <person name="Dimitrov K.M."/>
            <person name="Suarez D.L."/>
            <person name="Swayne D.E."/>
        </authorList>
    </citation>
    <scope>NUCLEOTIDE SEQUENCE [LARGE SCALE GENOMIC DNA]</scope>
    <source>
        <strain evidence="3 4">DSM 43828</strain>
    </source>
</reference>
<dbReference type="Proteomes" id="UP000192674">
    <property type="component" value="Unassembled WGS sequence"/>
</dbReference>
<accession>A0A1Y5XCC5</accession>
<dbReference type="SUPFAM" id="SSF53850">
    <property type="entry name" value="Periplasmic binding protein-like II"/>
    <property type="match status" value="1"/>
</dbReference>
<dbReference type="EMBL" id="FWXV01000002">
    <property type="protein sequence ID" value="SMC85378.1"/>
    <property type="molecule type" value="Genomic_DNA"/>
</dbReference>
<evidence type="ECO:0000256" key="1">
    <source>
        <dbReference type="SAM" id="SignalP"/>
    </source>
</evidence>
<dbReference type="AlphaFoldDB" id="A0A1Y5XCC5"/>
<organism evidence="3 4">
    <name type="scientific">Kibdelosporangium aridum</name>
    <dbReference type="NCBI Taxonomy" id="2030"/>
    <lineage>
        <taxon>Bacteria</taxon>
        <taxon>Bacillati</taxon>
        <taxon>Actinomycetota</taxon>
        <taxon>Actinomycetes</taxon>
        <taxon>Pseudonocardiales</taxon>
        <taxon>Pseudonocardiaceae</taxon>
        <taxon>Kibdelosporangium</taxon>
    </lineage>
</organism>
<feature type="signal peptide" evidence="1">
    <location>
        <begin position="1"/>
        <end position="29"/>
    </location>
</feature>
<feature type="domain" description="ABC-type glycine betaine transport system substrate-binding" evidence="2">
    <location>
        <begin position="41"/>
        <end position="301"/>
    </location>
</feature>
<evidence type="ECO:0000313" key="4">
    <source>
        <dbReference type="Proteomes" id="UP000192674"/>
    </source>
</evidence>
<evidence type="ECO:0000259" key="2">
    <source>
        <dbReference type="Pfam" id="PF04069"/>
    </source>
</evidence>
<gene>
    <name evidence="3" type="ORF">SAMN05661093_02183</name>
</gene>
<dbReference type="Gene3D" id="3.40.190.120">
    <property type="entry name" value="Osmoprotection protein (prox), domain 2"/>
    <property type="match status" value="1"/>
</dbReference>
<dbReference type="PROSITE" id="PS51257">
    <property type="entry name" value="PROKAR_LIPOPROTEIN"/>
    <property type="match status" value="1"/>
</dbReference>
<keyword evidence="4" id="KW-1185">Reference proteome</keyword>
<dbReference type="Gene3D" id="3.40.190.10">
    <property type="entry name" value="Periplasmic binding protein-like II"/>
    <property type="match status" value="1"/>
</dbReference>